<reference evidence="1 2" key="1">
    <citation type="submission" date="2019-07" db="EMBL/GenBank/DDBJ databases">
        <title>Whole genome shotgun sequence of Brevifollis gellanilyticus NBRC 108608.</title>
        <authorList>
            <person name="Hosoyama A."/>
            <person name="Uohara A."/>
            <person name="Ohji S."/>
            <person name="Ichikawa N."/>
        </authorList>
    </citation>
    <scope>NUCLEOTIDE SEQUENCE [LARGE SCALE GENOMIC DNA]</scope>
    <source>
        <strain evidence="1 2">NBRC 108608</strain>
    </source>
</reference>
<comment type="caution">
    <text evidence="1">The sequence shown here is derived from an EMBL/GenBank/DDBJ whole genome shotgun (WGS) entry which is preliminary data.</text>
</comment>
<evidence type="ECO:0000313" key="1">
    <source>
        <dbReference type="EMBL" id="GEP46231.1"/>
    </source>
</evidence>
<dbReference type="EMBL" id="BKAG01000078">
    <property type="protein sequence ID" value="GEP46231.1"/>
    <property type="molecule type" value="Genomic_DNA"/>
</dbReference>
<proteinExistence type="predicted"/>
<organism evidence="1 2">
    <name type="scientific">Brevifollis gellanilyticus</name>
    <dbReference type="NCBI Taxonomy" id="748831"/>
    <lineage>
        <taxon>Bacteria</taxon>
        <taxon>Pseudomonadati</taxon>
        <taxon>Verrucomicrobiota</taxon>
        <taxon>Verrucomicrobiia</taxon>
        <taxon>Verrucomicrobiales</taxon>
        <taxon>Verrucomicrobiaceae</taxon>
    </lineage>
</organism>
<accession>A0A512MIU2</accession>
<dbReference type="Proteomes" id="UP000321577">
    <property type="component" value="Unassembled WGS sequence"/>
</dbReference>
<dbReference type="RefSeq" id="WP_170267111.1">
    <property type="nucleotide sequence ID" value="NZ_BKAG01000078.1"/>
</dbReference>
<evidence type="ECO:0000313" key="2">
    <source>
        <dbReference type="Proteomes" id="UP000321577"/>
    </source>
</evidence>
<name>A0A512MIU2_9BACT</name>
<dbReference type="AlphaFoldDB" id="A0A512MIU2"/>
<sequence>MSSKKNKLEPTWIGKDHRPRLELRILREELYKAYHAAHRVSDRDLFDNRLIQVF</sequence>
<gene>
    <name evidence="1" type="ORF">BGE01nite_55220</name>
</gene>
<keyword evidence="2" id="KW-1185">Reference proteome</keyword>
<protein>
    <submittedName>
        <fullName evidence="1">Uncharacterized protein</fullName>
    </submittedName>
</protein>